<evidence type="ECO:0000313" key="2">
    <source>
        <dbReference type="Proteomes" id="UP001162501"/>
    </source>
</evidence>
<sequence length="325" mass="34032">MTVRSGRGHADCRKEADGARGPASSHRRAQRPTQGALGKVPNSARCHLGSGQPTLSACGRMSSQPSPQCCVLSQTGPSGRSAVKGQSSQHVHRGPNAITQRGSEVQRDLAAALPQVGAVKGLKGAHHGGRRAAITARVPSVVSVSPAGRDAVPWAGKASSELLKDTASEPHTHHLAQVGSDLLSFHENHILGVRGVEGLQAICSEVGPQAAPRKQPGSEDSGSQPSGHLVSPPGEGRRPLVPLSQRRDALPQEGWRIGEVVRARCAVSRQQQSGVVIANLLETQVSFIAVDLIIYVFEDNDFGGGRVTPQFLDQGLNPSPNSEST</sequence>
<name>A0ACB0FGR7_RANTA</name>
<dbReference type="EMBL" id="OX596090">
    <property type="protein sequence ID" value="CAI9711211.1"/>
    <property type="molecule type" value="Genomic_DNA"/>
</dbReference>
<proteinExistence type="predicted"/>
<reference evidence="1" key="1">
    <citation type="submission" date="2023-05" db="EMBL/GenBank/DDBJ databases">
        <authorList>
            <consortium name="ELIXIR-Norway"/>
        </authorList>
    </citation>
    <scope>NUCLEOTIDE SEQUENCE</scope>
</reference>
<protein>
    <submittedName>
        <fullName evidence="1">Uncharacterized protein</fullName>
    </submittedName>
</protein>
<dbReference type="Proteomes" id="UP001162501">
    <property type="component" value="Chromosome 6"/>
</dbReference>
<organism evidence="1 2">
    <name type="scientific">Rangifer tarandus platyrhynchus</name>
    <name type="common">Svalbard reindeer</name>
    <dbReference type="NCBI Taxonomy" id="3082113"/>
    <lineage>
        <taxon>Eukaryota</taxon>
        <taxon>Metazoa</taxon>
        <taxon>Chordata</taxon>
        <taxon>Craniata</taxon>
        <taxon>Vertebrata</taxon>
        <taxon>Euteleostomi</taxon>
        <taxon>Mammalia</taxon>
        <taxon>Eutheria</taxon>
        <taxon>Laurasiatheria</taxon>
        <taxon>Artiodactyla</taxon>
        <taxon>Ruminantia</taxon>
        <taxon>Pecora</taxon>
        <taxon>Cervidae</taxon>
        <taxon>Odocoileinae</taxon>
        <taxon>Rangifer</taxon>
    </lineage>
</organism>
<gene>
    <name evidence="1" type="ORF">MRATA1EN3_LOCUS22424</name>
</gene>
<accession>A0ACB0FGR7</accession>
<evidence type="ECO:0000313" key="1">
    <source>
        <dbReference type="EMBL" id="CAI9711211.1"/>
    </source>
</evidence>